<feature type="binding site" evidence="5">
    <location>
        <begin position="222"/>
        <end position="225"/>
    </location>
    <ligand>
        <name>pyridoxal 5'-phosphate</name>
        <dbReference type="ChEBI" id="CHEBI:597326"/>
    </ligand>
</feature>
<reference evidence="6" key="2">
    <citation type="submission" date="2021-04" db="EMBL/GenBank/DDBJ databases">
        <authorList>
            <person name="Gilroy R."/>
        </authorList>
    </citation>
    <scope>NUCLEOTIDE SEQUENCE</scope>
    <source>
        <strain evidence="6">ChiBcec8-14828</strain>
    </source>
</reference>
<feature type="modified residue" description="N6-(pyridoxal phosphate)lysine" evidence="5">
    <location>
        <position position="251"/>
    </location>
</feature>
<comment type="subunit">
    <text evidence="5">Homodimer.</text>
</comment>
<dbReference type="InterPro" id="IPR015421">
    <property type="entry name" value="PyrdxlP-dep_Trfase_major"/>
</dbReference>
<dbReference type="PROSITE" id="PS00600">
    <property type="entry name" value="AA_TRANSFER_CLASS_3"/>
    <property type="match status" value="1"/>
</dbReference>
<dbReference type="FunFam" id="3.40.640.10:FF:000004">
    <property type="entry name" value="Acetylornithine aminotransferase"/>
    <property type="match status" value="1"/>
</dbReference>
<comment type="subcellular location">
    <subcellularLocation>
        <location evidence="5">Cytoplasm</location>
    </subcellularLocation>
</comment>
<dbReference type="InterPro" id="IPR049704">
    <property type="entry name" value="Aminotrans_3_PPA_site"/>
</dbReference>
<proteinExistence type="inferred from homology"/>
<dbReference type="AlphaFoldDB" id="A0A9D2M179"/>
<keyword evidence="4 5" id="KW-0663">Pyridoxal phosphate</keyword>
<gene>
    <name evidence="5" type="primary">argD</name>
    <name evidence="6" type="ORF">H9943_03905</name>
</gene>
<comment type="similarity">
    <text evidence="5">Belongs to the class-III pyridoxal-phosphate-dependent aminotransferase family. ArgD subfamily.</text>
</comment>
<dbReference type="SUPFAM" id="SSF53383">
    <property type="entry name" value="PLP-dependent transferases"/>
    <property type="match status" value="1"/>
</dbReference>
<evidence type="ECO:0000256" key="1">
    <source>
        <dbReference type="ARBA" id="ARBA00022576"/>
    </source>
</evidence>
<keyword evidence="5" id="KW-0055">Arginine biosynthesis</keyword>
<dbReference type="InterPro" id="IPR050103">
    <property type="entry name" value="Class-III_PLP-dep_AT"/>
</dbReference>
<comment type="miscellaneous">
    <text evidence="5">May also have succinyldiaminopimelate aminotransferase activity, thus carrying out the corresponding step in lysine biosynthesis.</text>
</comment>
<dbReference type="InterPro" id="IPR015424">
    <property type="entry name" value="PyrdxlP-dep_Trfase"/>
</dbReference>
<dbReference type="GO" id="GO:0042802">
    <property type="term" value="F:identical protein binding"/>
    <property type="evidence" value="ECO:0007669"/>
    <property type="project" value="TreeGrafter"/>
</dbReference>
<dbReference type="GO" id="GO:0006526">
    <property type="term" value="P:L-arginine biosynthetic process"/>
    <property type="evidence" value="ECO:0007669"/>
    <property type="project" value="UniProtKB-UniRule"/>
</dbReference>
<comment type="catalytic activity">
    <reaction evidence="5">
        <text>N(2)-acetyl-L-ornithine + 2-oxoglutarate = N-acetyl-L-glutamate 5-semialdehyde + L-glutamate</text>
        <dbReference type="Rhea" id="RHEA:18049"/>
        <dbReference type="ChEBI" id="CHEBI:16810"/>
        <dbReference type="ChEBI" id="CHEBI:29123"/>
        <dbReference type="ChEBI" id="CHEBI:29985"/>
        <dbReference type="ChEBI" id="CHEBI:57805"/>
        <dbReference type="EC" id="2.6.1.11"/>
    </reaction>
</comment>
<feature type="binding site" evidence="5">
    <location>
        <position position="139"/>
    </location>
    <ligand>
        <name>N(2)-acetyl-L-ornithine</name>
        <dbReference type="ChEBI" id="CHEBI:57805"/>
    </ligand>
</feature>
<dbReference type="GO" id="GO:0003992">
    <property type="term" value="F:N2-acetyl-L-ornithine:2-oxoglutarate 5-aminotransferase activity"/>
    <property type="evidence" value="ECO:0007669"/>
    <property type="project" value="UniProtKB-UniRule"/>
</dbReference>
<dbReference type="NCBIfam" id="TIGR00707">
    <property type="entry name" value="argD"/>
    <property type="match status" value="1"/>
</dbReference>
<comment type="pathway">
    <text evidence="5">Amino-acid biosynthesis; L-arginine biosynthesis; N(2)-acetyl-L-ornithine from L-glutamate: step 4/4.</text>
</comment>
<evidence type="ECO:0000256" key="5">
    <source>
        <dbReference type="HAMAP-Rule" id="MF_01107"/>
    </source>
</evidence>
<comment type="caution">
    <text evidence="6">The sequence shown here is derived from an EMBL/GenBank/DDBJ whole genome shotgun (WGS) entry which is preliminary data.</text>
</comment>
<dbReference type="Gene3D" id="3.40.640.10">
    <property type="entry name" value="Type I PLP-dependent aspartate aminotransferase-like (Major domain)"/>
    <property type="match status" value="1"/>
</dbReference>
<feature type="binding site" evidence="5">
    <location>
        <begin position="103"/>
        <end position="104"/>
    </location>
    <ligand>
        <name>pyridoxal 5'-phosphate</name>
        <dbReference type="ChEBI" id="CHEBI:597326"/>
    </ligand>
</feature>
<comment type="cofactor">
    <cofactor evidence="5">
        <name>pyridoxal 5'-phosphate</name>
        <dbReference type="ChEBI" id="CHEBI:597326"/>
    </cofactor>
    <text evidence="5">Binds 1 pyridoxal phosphate per subunit.</text>
</comment>
<keyword evidence="1 5" id="KW-0032">Aminotransferase</keyword>
<organism evidence="6 7">
    <name type="scientific">Candidatus Ruthenibacterium avium</name>
    <dbReference type="NCBI Taxonomy" id="2838751"/>
    <lineage>
        <taxon>Bacteria</taxon>
        <taxon>Bacillati</taxon>
        <taxon>Bacillota</taxon>
        <taxon>Clostridia</taxon>
        <taxon>Eubacteriales</taxon>
        <taxon>Oscillospiraceae</taxon>
        <taxon>Ruthenibacterium</taxon>
    </lineage>
</organism>
<dbReference type="GO" id="GO:0005737">
    <property type="term" value="C:cytoplasm"/>
    <property type="evidence" value="ECO:0007669"/>
    <property type="project" value="UniProtKB-SubCell"/>
</dbReference>
<dbReference type="EMBL" id="DWYA01000037">
    <property type="protein sequence ID" value="HJB39521.1"/>
    <property type="molecule type" value="Genomic_DNA"/>
</dbReference>
<evidence type="ECO:0000256" key="4">
    <source>
        <dbReference type="ARBA" id="ARBA00022898"/>
    </source>
</evidence>
<dbReference type="Proteomes" id="UP000824209">
    <property type="component" value="Unassembled WGS sequence"/>
</dbReference>
<feature type="binding site" evidence="5">
    <location>
        <position position="280"/>
    </location>
    <ligand>
        <name>pyridoxal 5'-phosphate</name>
        <dbReference type="ChEBI" id="CHEBI:597326"/>
    </ligand>
</feature>
<dbReference type="InterPro" id="IPR005814">
    <property type="entry name" value="Aminotrans_3"/>
</dbReference>
<dbReference type="PANTHER" id="PTHR11986">
    <property type="entry name" value="AMINOTRANSFERASE CLASS III"/>
    <property type="match status" value="1"/>
</dbReference>
<accession>A0A9D2M179</accession>
<reference evidence="6" key="1">
    <citation type="journal article" date="2021" name="PeerJ">
        <title>Extensive microbial diversity within the chicken gut microbiome revealed by metagenomics and culture.</title>
        <authorList>
            <person name="Gilroy R."/>
            <person name="Ravi A."/>
            <person name="Getino M."/>
            <person name="Pursley I."/>
            <person name="Horton D.L."/>
            <person name="Alikhan N.F."/>
            <person name="Baker D."/>
            <person name="Gharbi K."/>
            <person name="Hall N."/>
            <person name="Watson M."/>
            <person name="Adriaenssens E.M."/>
            <person name="Foster-Nyarko E."/>
            <person name="Jarju S."/>
            <person name="Secka A."/>
            <person name="Antonio M."/>
            <person name="Oren A."/>
            <person name="Chaudhuri R.R."/>
            <person name="La Ragione R."/>
            <person name="Hildebrand F."/>
            <person name="Pallen M.J."/>
        </authorList>
    </citation>
    <scope>NUCLEOTIDE SEQUENCE</scope>
    <source>
        <strain evidence="6">ChiBcec8-14828</strain>
    </source>
</reference>
<dbReference type="Gene3D" id="3.90.1150.10">
    <property type="entry name" value="Aspartate Aminotransferase, domain 1"/>
    <property type="match status" value="1"/>
</dbReference>
<dbReference type="CDD" id="cd00610">
    <property type="entry name" value="OAT_like"/>
    <property type="match status" value="1"/>
</dbReference>
<evidence type="ECO:0000256" key="2">
    <source>
        <dbReference type="ARBA" id="ARBA00022605"/>
    </source>
</evidence>
<keyword evidence="2 5" id="KW-0028">Amino-acid biosynthesis</keyword>
<keyword evidence="3 5" id="KW-0808">Transferase</keyword>
<dbReference type="HAMAP" id="MF_01107">
    <property type="entry name" value="ArgD_aminotrans_3"/>
    <property type="match status" value="1"/>
</dbReference>
<dbReference type="PANTHER" id="PTHR11986:SF79">
    <property type="entry name" value="ACETYLORNITHINE AMINOTRANSFERASE, MITOCHONDRIAL"/>
    <property type="match status" value="1"/>
</dbReference>
<dbReference type="InterPro" id="IPR004636">
    <property type="entry name" value="AcOrn/SuccOrn_fam"/>
</dbReference>
<feature type="binding site" evidence="5">
    <location>
        <position position="136"/>
    </location>
    <ligand>
        <name>pyridoxal 5'-phosphate</name>
        <dbReference type="ChEBI" id="CHEBI:597326"/>
    </ligand>
</feature>
<evidence type="ECO:0000256" key="3">
    <source>
        <dbReference type="ARBA" id="ARBA00022679"/>
    </source>
</evidence>
<protein>
    <recommendedName>
        <fullName evidence="5">Acetylornithine aminotransferase</fullName>
        <shortName evidence="5">ACOAT</shortName>
        <ecNumber evidence="5">2.6.1.11</ecNumber>
    </recommendedName>
</protein>
<sequence>MSEIKQWDETYVADTYARFPVCLTKGSGAQLWDEDGKSYIDMGSGIGVSTFGISDEVWVKAVTEQLTQLTHTSNLYYTKPCAELAKMLCEKTGMKKVFFANSGAEANECAIKAARKYAAKMLGEDHFYIITLEGSFHGRTITTLAATGQDVFHEQFQPLTPGFVYAKPGDLQHMEELLDKYPCAAVMLEPVQGEGGVCALDFDYLRGVQQAAHRHGALLIVDEVQCGNGRTGTLYAYEQSGLSPDIVTTAKGLGGGLPIGAVLFAEKTANVYTKGDHGSTFGGNPVCCAGAVSILQRLDEAFLESVRKKAGFVRKELENAPGILSVSGLGLMIGLETQKDEAQVIAECREQGVLVLKAKNKVRLLPPLNIPQEQLEKAVQVLKNACAPTTM</sequence>
<feature type="binding site" evidence="5">
    <location>
        <position position="279"/>
    </location>
    <ligand>
        <name>N(2)-acetyl-L-ornithine</name>
        <dbReference type="ChEBI" id="CHEBI:57805"/>
    </ligand>
</feature>
<dbReference type="GO" id="GO:0030170">
    <property type="term" value="F:pyridoxal phosphate binding"/>
    <property type="evidence" value="ECO:0007669"/>
    <property type="project" value="InterPro"/>
</dbReference>
<dbReference type="EC" id="2.6.1.11" evidence="5"/>
<evidence type="ECO:0000313" key="6">
    <source>
        <dbReference type="EMBL" id="HJB39521.1"/>
    </source>
</evidence>
<evidence type="ECO:0000313" key="7">
    <source>
        <dbReference type="Proteomes" id="UP000824209"/>
    </source>
</evidence>
<keyword evidence="5" id="KW-0963">Cytoplasm</keyword>
<dbReference type="InterPro" id="IPR015422">
    <property type="entry name" value="PyrdxlP-dep_Trfase_small"/>
</dbReference>
<name>A0A9D2M179_9FIRM</name>
<dbReference type="PIRSF" id="PIRSF000521">
    <property type="entry name" value="Transaminase_4ab_Lys_Orn"/>
    <property type="match status" value="1"/>
</dbReference>
<dbReference type="Pfam" id="PF00202">
    <property type="entry name" value="Aminotran_3"/>
    <property type="match status" value="1"/>
</dbReference>
<dbReference type="NCBIfam" id="NF002325">
    <property type="entry name" value="PRK01278.1"/>
    <property type="match status" value="1"/>
</dbReference>